<evidence type="ECO:0000313" key="9">
    <source>
        <dbReference type="Proteomes" id="UP001153076"/>
    </source>
</evidence>
<dbReference type="OrthoDB" id="1898799at2759"/>
<dbReference type="GO" id="GO:0006952">
    <property type="term" value="P:defense response"/>
    <property type="evidence" value="ECO:0007669"/>
    <property type="project" value="UniProtKB-KW"/>
</dbReference>
<dbReference type="GO" id="GO:0005524">
    <property type="term" value="F:ATP binding"/>
    <property type="evidence" value="ECO:0007669"/>
    <property type="project" value="UniProtKB-KW"/>
</dbReference>
<dbReference type="InterPro" id="IPR057135">
    <property type="entry name" value="At4g27190-like_LRR"/>
</dbReference>
<dbReference type="Pfam" id="PF00931">
    <property type="entry name" value="NB-ARC"/>
    <property type="match status" value="1"/>
</dbReference>
<evidence type="ECO:0008006" key="10">
    <source>
        <dbReference type="Google" id="ProtNLM"/>
    </source>
</evidence>
<protein>
    <recommendedName>
        <fullName evidence="10">NB-ARC domain-containing protein</fullName>
    </recommendedName>
</protein>
<dbReference type="InterPro" id="IPR050905">
    <property type="entry name" value="Plant_NBS-LRR"/>
</dbReference>
<keyword evidence="9" id="KW-1185">Reference proteome</keyword>
<evidence type="ECO:0000256" key="5">
    <source>
        <dbReference type="ARBA" id="ARBA00022840"/>
    </source>
</evidence>
<evidence type="ECO:0000259" key="6">
    <source>
        <dbReference type="Pfam" id="PF00931"/>
    </source>
</evidence>
<comment type="caution">
    <text evidence="8">The sequence shown here is derived from an EMBL/GenBank/DDBJ whole genome shotgun (WGS) entry which is preliminary data.</text>
</comment>
<keyword evidence="2" id="KW-0433">Leucine-rich repeat</keyword>
<dbReference type="SUPFAM" id="SSF52540">
    <property type="entry name" value="P-loop containing nucleoside triphosphate hydrolases"/>
    <property type="match status" value="1"/>
</dbReference>
<dbReference type="Gene3D" id="1.10.8.430">
    <property type="entry name" value="Helical domain of apoptotic protease-activating factors"/>
    <property type="match status" value="1"/>
</dbReference>
<keyword evidence="5" id="KW-0547">Nucleotide-binding</keyword>
<sequence length="837" mass="93986">MADRTVSEVQNLLAPHIGEEGISTCTNLGTRYKLGKRAANPLKEVNELKGQVGHISISRPALPPSIELMPTSDFEAFESTKAARAKIIDALKHDDNEVVGVYGMGGVGKTSLIIEVAKYTKTKNMFDEVVIATVSQNPNLVKIQTEIAEGLGLQLIEKTSNQDSWSLFKKTANIVEPSDLKKVAKAITKECGGLPLALVTLGKFLRDEEPRVWENAACELRKSRPLYIKGMHEKVFSCLKLSFDHTHNEDSKLCYLYCSLFPEDYDVQIEALLRYGFGEGLFSDAETIDEARNRVHSIISDLEASCLLQRSDKEEYVKMHDVFRDLAISIASSNDYCFVVKASSGLNEWPAKSRLENVMRMSVVNNEFSKLPGRKEYPELLLLLLQNNMSVRAIPDDFLAGMGELRVLDLSNIPCLANLTPSFSSLTNLRTPCFENNILQDGKPLRKLKLLKILSLRKSSFVSFPEEIKALTNLRSLDLTDAKVGTIPANVISSLWGLEELYLGGSYSKWEVKESETQGTATLGEVLSLEYLTTLIIDIAKYSCLTEEISGPCSRLKKFNVLIGEGVRRQTAHGSRICFNISDKLGVPKPFKNWIKSFLRSTSELSIIKWKDLSSLEQLRLCDFRSVKHLHIQQCGLQAGLSASLFEKFAGLRDLEIFSCPKMETVFLFDDDDSQNNVLPELTTMHIQEAPRLSNIWRGATLSGCFQSLRDVKLESFGQIKYVFPLAVANGLNQLRLPEISNCETLEVVIYGGENDIKYQEPVFPQLQTLKLRHLQSLRSFSLPQQHLDFPSLEFLTLLSCPCLKKLPFGPKSSKRLVMIETEKEWLEELEFENHAS</sequence>
<comment type="similarity">
    <text evidence="1">Belongs to the disease resistance NB-LRR family.</text>
</comment>
<evidence type="ECO:0000313" key="8">
    <source>
        <dbReference type="EMBL" id="KAJ8440271.1"/>
    </source>
</evidence>
<dbReference type="Pfam" id="PF23247">
    <property type="entry name" value="LRR_RPS2"/>
    <property type="match status" value="1"/>
</dbReference>
<dbReference type="PRINTS" id="PR00364">
    <property type="entry name" value="DISEASERSIST"/>
</dbReference>
<dbReference type="Gene3D" id="3.80.10.10">
    <property type="entry name" value="Ribonuclease Inhibitor"/>
    <property type="match status" value="2"/>
</dbReference>
<dbReference type="PANTHER" id="PTHR33463:SF198">
    <property type="entry name" value="RPP4C3"/>
    <property type="match status" value="1"/>
</dbReference>
<dbReference type="InterPro" id="IPR036388">
    <property type="entry name" value="WH-like_DNA-bd_sf"/>
</dbReference>
<reference evidence="8" key="1">
    <citation type="submission" date="2022-04" db="EMBL/GenBank/DDBJ databases">
        <title>Carnegiea gigantea Genome sequencing and assembly v2.</title>
        <authorList>
            <person name="Copetti D."/>
            <person name="Sanderson M.J."/>
            <person name="Burquez A."/>
            <person name="Wojciechowski M.F."/>
        </authorList>
    </citation>
    <scope>NUCLEOTIDE SEQUENCE</scope>
    <source>
        <strain evidence="8">SGP5-SGP5p</strain>
        <tissue evidence="8">Aerial part</tissue>
    </source>
</reference>
<dbReference type="InterPro" id="IPR042197">
    <property type="entry name" value="Apaf_helical"/>
</dbReference>
<dbReference type="PANTHER" id="PTHR33463">
    <property type="entry name" value="NB-ARC DOMAIN-CONTAINING PROTEIN-RELATED"/>
    <property type="match status" value="1"/>
</dbReference>
<dbReference type="EMBL" id="JAKOGI010000195">
    <property type="protein sequence ID" value="KAJ8440271.1"/>
    <property type="molecule type" value="Genomic_DNA"/>
</dbReference>
<evidence type="ECO:0000259" key="7">
    <source>
        <dbReference type="Pfam" id="PF23247"/>
    </source>
</evidence>
<dbReference type="InterPro" id="IPR027417">
    <property type="entry name" value="P-loop_NTPase"/>
</dbReference>
<feature type="domain" description="NB-ARC" evidence="6">
    <location>
        <begin position="85"/>
        <end position="162"/>
    </location>
</feature>
<feature type="domain" description="Disease resistance protein At4g27190-like leucine-rich repeats" evidence="7">
    <location>
        <begin position="623"/>
        <end position="744"/>
    </location>
</feature>
<dbReference type="FunFam" id="1.10.10.10:FF:000322">
    <property type="entry name" value="Probable disease resistance protein At1g63360"/>
    <property type="match status" value="1"/>
</dbReference>
<evidence type="ECO:0000256" key="3">
    <source>
        <dbReference type="ARBA" id="ARBA00022737"/>
    </source>
</evidence>
<dbReference type="Gene3D" id="1.10.10.10">
    <property type="entry name" value="Winged helix-like DNA-binding domain superfamily/Winged helix DNA-binding domain"/>
    <property type="match status" value="1"/>
</dbReference>
<keyword evidence="5" id="KW-0067">ATP-binding</keyword>
<evidence type="ECO:0000256" key="2">
    <source>
        <dbReference type="ARBA" id="ARBA00022614"/>
    </source>
</evidence>
<evidence type="ECO:0000256" key="4">
    <source>
        <dbReference type="ARBA" id="ARBA00022821"/>
    </source>
</evidence>
<proteinExistence type="inferred from homology"/>
<keyword evidence="3" id="KW-0677">Repeat</keyword>
<dbReference type="SUPFAM" id="SSF52058">
    <property type="entry name" value="L domain-like"/>
    <property type="match status" value="1"/>
</dbReference>
<keyword evidence="4" id="KW-0611">Plant defense</keyword>
<organism evidence="8 9">
    <name type="scientific">Carnegiea gigantea</name>
    <dbReference type="NCBI Taxonomy" id="171969"/>
    <lineage>
        <taxon>Eukaryota</taxon>
        <taxon>Viridiplantae</taxon>
        <taxon>Streptophyta</taxon>
        <taxon>Embryophyta</taxon>
        <taxon>Tracheophyta</taxon>
        <taxon>Spermatophyta</taxon>
        <taxon>Magnoliopsida</taxon>
        <taxon>eudicotyledons</taxon>
        <taxon>Gunneridae</taxon>
        <taxon>Pentapetalae</taxon>
        <taxon>Caryophyllales</taxon>
        <taxon>Cactineae</taxon>
        <taxon>Cactaceae</taxon>
        <taxon>Cactoideae</taxon>
        <taxon>Echinocereeae</taxon>
        <taxon>Carnegiea</taxon>
    </lineage>
</organism>
<gene>
    <name evidence="8" type="ORF">Cgig2_001606</name>
</gene>
<name>A0A9Q1KCB7_9CARY</name>
<dbReference type="Proteomes" id="UP001153076">
    <property type="component" value="Unassembled WGS sequence"/>
</dbReference>
<dbReference type="GO" id="GO:0043531">
    <property type="term" value="F:ADP binding"/>
    <property type="evidence" value="ECO:0007669"/>
    <property type="project" value="InterPro"/>
</dbReference>
<dbReference type="InterPro" id="IPR002182">
    <property type="entry name" value="NB-ARC"/>
</dbReference>
<accession>A0A9Q1KCB7</accession>
<evidence type="ECO:0000256" key="1">
    <source>
        <dbReference type="ARBA" id="ARBA00008894"/>
    </source>
</evidence>
<dbReference type="AlphaFoldDB" id="A0A9Q1KCB7"/>
<dbReference type="InterPro" id="IPR032675">
    <property type="entry name" value="LRR_dom_sf"/>
</dbReference>